<keyword evidence="3 5" id="KW-1133">Transmembrane helix</keyword>
<reference evidence="6" key="1">
    <citation type="submission" date="2019-09" db="EMBL/GenBank/DDBJ databases">
        <title>Genomic analysis of Haloferax sp. CBA1149.</title>
        <authorList>
            <person name="Roh S.W."/>
        </authorList>
    </citation>
    <scope>NUCLEOTIDE SEQUENCE</scope>
    <source>
        <strain evidence="6">CBA1149</strain>
    </source>
</reference>
<keyword evidence="2 5" id="KW-0812">Transmembrane</keyword>
<dbReference type="EMBL" id="VZUS01000001">
    <property type="protein sequence ID" value="KAB1188504.1"/>
    <property type="molecule type" value="Genomic_DNA"/>
</dbReference>
<dbReference type="AlphaFoldDB" id="A0A643JZD2"/>
<accession>A0A643JZD2</accession>
<gene>
    <name evidence="6" type="ORF">Hfx1149_10845</name>
</gene>
<dbReference type="RefSeq" id="WP_151138307.1">
    <property type="nucleotide sequence ID" value="NZ_VZUS01000001.1"/>
</dbReference>
<name>A0A643JZD2_9EURY</name>
<evidence type="ECO:0000256" key="5">
    <source>
        <dbReference type="SAM" id="Phobius"/>
    </source>
</evidence>
<proteinExistence type="predicted"/>
<dbReference type="Pfam" id="PF07681">
    <property type="entry name" value="DoxX"/>
    <property type="match status" value="1"/>
</dbReference>
<comment type="caution">
    <text evidence="6">The sequence shown here is derived from an EMBL/GenBank/DDBJ whole genome shotgun (WGS) entry which is preliminary data.</text>
</comment>
<organism evidence="6">
    <name type="scientific">Haloferax sp. CBA1149</name>
    <dbReference type="NCBI Taxonomy" id="2650753"/>
    <lineage>
        <taxon>Archaea</taxon>
        <taxon>Methanobacteriati</taxon>
        <taxon>Methanobacteriota</taxon>
        <taxon>Stenosarchaea group</taxon>
        <taxon>Halobacteria</taxon>
        <taxon>Halobacteriales</taxon>
        <taxon>Haloferacaceae</taxon>
        <taxon>Haloferax</taxon>
    </lineage>
</organism>
<evidence type="ECO:0000256" key="3">
    <source>
        <dbReference type="ARBA" id="ARBA00022989"/>
    </source>
</evidence>
<feature type="transmembrane region" description="Helical" evidence="5">
    <location>
        <begin position="21"/>
        <end position="41"/>
    </location>
</feature>
<evidence type="ECO:0000256" key="2">
    <source>
        <dbReference type="ARBA" id="ARBA00022692"/>
    </source>
</evidence>
<evidence type="ECO:0000256" key="4">
    <source>
        <dbReference type="ARBA" id="ARBA00023136"/>
    </source>
</evidence>
<dbReference type="GO" id="GO:0016020">
    <property type="term" value="C:membrane"/>
    <property type="evidence" value="ECO:0007669"/>
    <property type="project" value="UniProtKB-SubCell"/>
</dbReference>
<sequence>MDVAALSTRLSMVASRAPRPVAIARVGLGSMVFAAGVHKLLDPLAWTVYVVDWLVPFLVVSPVSFMLLNGVLELGFGAAIVADRYTTFASAVAAVSLTATCLYLAVVFVLEGGLFGDVLARDIGLAALAWAVLVDSLTRTTRTA</sequence>
<keyword evidence="4 5" id="KW-0472">Membrane</keyword>
<evidence type="ECO:0000256" key="1">
    <source>
        <dbReference type="ARBA" id="ARBA00004141"/>
    </source>
</evidence>
<evidence type="ECO:0000313" key="6">
    <source>
        <dbReference type="EMBL" id="KAB1188504.1"/>
    </source>
</evidence>
<protein>
    <submittedName>
        <fullName evidence="6">DoxX family membrane protein</fullName>
    </submittedName>
</protein>
<dbReference type="InterPro" id="IPR032808">
    <property type="entry name" value="DoxX"/>
</dbReference>
<feature type="transmembrane region" description="Helical" evidence="5">
    <location>
        <begin position="88"/>
        <end position="106"/>
    </location>
</feature>
<comment type="subcellular location">
    <subcellularLocation>
        <location evidence="1">Membrane</location>
        <topology evidence="1">Multi-pass membrane protein</topology>
    </subcellularLocation>
</comment>
<feature type="transmembrane region" description="Helical" evidence="5">
    <location>
        <begin position="53"/>
        <end position="76"/>
    </location>
</feature>